<feature type="transmembrane region" description="Helical" evidence="7">
    <location>
        <begin position="466"/>
        <end position="487"/>
    </location>
</feature>
<evidence type="ECO:0000313" key="9">
    <source>
        <dbReference type="Proteomes" id="UP001165121"/>
    </source>
</evidence>
<evidence type="ECO:0000256" key="1">
    <source>
        <dbReference type="ARBA" id="ARBA00004141"/>
    </source>
</evidence>
<evidence type="ECO:0000256" key="7">
    <source>
        <dbReference type="SAM" id="Phobius"/>
    </source>
</evidence>
<protein>
    <submittedName>
        <fullName evidence="8">Unnamed protein product</fullName>
    </submittedName>
</protein>
<name>A0A9W6YG19_9STRA</name>
<dbReference type="EMBL" id="BSXT01006004">
    <property type="protein sequence ID" value="GMF61666.1"/>
    <property type="molecule type" value="Genomic_DNA"/>
</dbReference>
<dbReference type="PANTHER" id="PTHR31585:SF5">
    <property type="entry name" value="RNA-BINDING S4 DOMAIN-CONTAINING PROTEIN"/>
    <property type="match status" value="1"/>
</dbReference>
<accession>A0A9W6YG19</accession>
<feature type="transmembrane region" description="Helical" evidence="7">
    <location>
        <begin position="508"/>
        <end position="531"/>
    </location>
</feature>
<evidence type="ECO:0000256" key="4">
    <source>
        <dbReference type="ARBA" id="ARBA00022692"/>
    </source>
</evidence>
<evidence type="ECO:0000313" key="8">
    <source>
        <dbReference type="EMBL" id="GMF61666.1"/>
    </source>
</evidence>
<feature type="transmembrane region" description="Helical" evidence="7">
    <location>
        <begin position="71"/>
        <end position="93"/>
    </location>
</feature>
<dbReference type="PANTHER" id="PTHR31585">
    <property type="entry name" value="FOLATE-BIOPTERIN TRANSPORTER 1, CHLOROPLASTIC"/>
    <property type="match status" value="1"/>
</dbReference>
<keyword evidence="9" id="KW-1185">Reference proteome</keyword>
<feature type="transmembrane region" description="Helical" evidence="7">
    <location>
        <begin position="242"/>
        <end position="261"/>
    </location>
</feature>
<dbReference type="InterPro" id="IPR039309">
    <property type="entry name" value="BT1"/>
</dbReference>
<reference evidence="8" key="1">
    <citation type="submission" date="2023-04" db="EMBL/GenBank/DDBJ databases">
        <title>Phytophthora fragariaefolia NBRC 109709.</title>
        <authorList>
            <person name="Ichikawa N."/>
            <person name="Sato H."/>
            <person name="Tonouchi N."/>
        </authorList>
    </citation>
    <scope>NUCLEOTIDE SEQUENCE</scope>
    <source>
        <strain evidence="8">NBRC 109709</strain>
    </source>
</reference>
<gene>
    <name evidence="8" type="ORF">Pfra01_002682200</name>
</gene>
<evidence type="ECO:0000256" key="3">
    <source>
        <dbReference type="ARBA" id="ARBA00022448"/>
    </source>
</evidence>
<evidence type="ECO:0000256" key="2">
    <source>
        <dbReference type="ARBA" id="ARBA00007015"/>
    </source>
</evidence>
<keyword evidence="4 7" id="KW-0812">Transmembrane</keyword>
<dbReference type="Pfam" id="PF03092">
    <property type="entry name" value="BT1"/>
    <property type="match status" value="1"/>
</dbReference>
<keyword evidence="5 7" id="KW-1133">Transmembrane helix</keyword>
<dbReference type="OrthoDB" id="162307at2759"/>
<feature type="transmembrane region" description="Helical" evidence="7">
    <location>
        <begin position="172"/>
        <end position="194"/>
    </location>
</feature>
<feature type="transmembrane region" description="Helical" evidence="7">
    <location>
        <begin position="361"/>
        <end position="381"/>
    </location>
</feature>
<keyword evidence="6 7" id="KW-0472">Membrane</keyword>
<feature type="transmembrane region" description="Helical" evidence="7">
    <location>
        <begin position="387"/>
        <end position="407"/>
    </location>
</feature>
<feature type="transmembrane region" description="Helical" evidence="7">
    <location>
        <begin position="113"/>
        <end position="131"/>
    </location>
</feature>
<proteinExistence type="inferred from homology"/>
<dbReference type="Proteomes" id="UP001165121">
    <property type="component" value="Unassembled WGS sequence"/>
</dbReference>
<dbReference type="SUPFAM" id="SSF103473">
    <property type="entry name" value="MFS general substrate transporter"/>
    <property type="match status" value="1"/>
</dbReference>
<dbReference type="AlphaFoldDB" id="A0A9W6YG19"/>
<comment type="similarity">
    <text evidence="2">Belongs to the major facilitator superfamily. Folate-biopterin transporter (TC 2.A.71) family.</text>
</comment>
<feature type="transmembrane region" description="Helical" evidence="7">
    <location>
        <begin position="138"/>
        <end position="160"/>
    </location>
</feature>
<evidence type="ECO:0000256" key="5">
    <source>
        <dbReference type="ARBA" id="ARBA00022989"/>
    </source>
</evidence>
<feature type="transmembrane region" description="Helical" evidence="7">
    <location>
        <begin position="215"/>
        <end position="236"/>
    </location>
</feature>
<keyword evidence="3" id="KW-0813">Transport</keyword>
<organism evidence="8 9">
    <name type="scientific">Phytophthora fragariaefolia</name>
    <dbReference type="NCBI Taxonomy" id="1490495"/>
    <lineage>
        <taxon>Eukaryota</taxon>
        <taxon>Sar</taxon>
        <taxon>Stramenopiles</taxon>
        <taxon>Oomycota</taxon>
        <taxon>Peronosporomycetes</taxon>
        <taxon>Peronosporales</taxon>
        <taxon>Peronosporaceae</taxon>
        <taxon>Phytophthora</taxon>
    </lineage>
</organism>
<sequence length="545" mass="60071">MKLLSSQVNLQNCQSPSIAEFAKAGSLKNTPVSRDIERSIVAGELLYNVEVYGSLRKGGAVKFYSRDCIGLVAATFASTFSIESLTSVIGPMLTKHFGLKTAELAASQRLTTFPMTLCFFFGLLSDSYPLLGLRRLSYLLIGLVATVVSLLVLVVLDGYIESLDNKTAGTGMGFAIIAFTTLASTGNSLTYVCVHTRVLELSQREPLGMRGSIQADYLIFRYAVYVITDACAYIIYSTTTHHYTALLLFALVISLSIPLVWKAWQEKCYSLSTPMNTRAQILWKIMQQKAVWSILAFLCIYTFFTDIKFNGPAVVVSVWAGASADNSLLQQVMYYGTMLLVVVVWKFFFMNRPWRSFYSMAIILLTIPQMVVAICVTQDIFRDRYFYRLMTLFTSASIGVNLLSNLVPLTEILQEGSEGAMVGLMISLHSLVCTFVQTNSVGLFAGTNFYNIAEVILDTSDARSDVLKALLLNYGINSLAFLGIPFLPRQKLYTQQQRSYGGYTKCTSAAIVAFAVLLFVYSLTVTVLTLIPSTSCMPIAGGEGC</sequence>
<comment type="caution">
    <text evidence="8">The sequence shown here is derived from an EMBL/GenBank/DDBJ whole genome shotgun (WGS) entry which is preliminary data.</text>
</comment>
<comment type="subcellular location">
    <subcellularLocation>
        <location evidence="1">Membrane</location>
        <topology evidence="1">Multi-pass membrane protein</topology>
    </subcellularLocation>
</comment>
<dbReference type="GO" id="GO:0016020">
    <property type="term" value="C:membrane"/>
    <property type="evidence" value="ECO:0007669"/>
    <property type="project" value="UniProtKB-SubCell"/>
</dbReference>
<feature type="transmembrane region" description="Helical" evidence="7">
    <location>
        <begin position="332"/>
        <end position="349"/>
    </location>
</feature>
<dbReference type="InterPro" id="IPR036259">
    <property type="entry name" value="MFS_trans_sf"/>
</dbReference>
<feature type="transmembrane region" description="Helical" evidence="7">
    <location>
        <begin position="419"/>
        <end position="446"/>
    </location>
</feature>
<evidence type="ECO:0000256" key="6">
    <source>
        <dbReference type="ARBA" id="ARBA00023136"/>
    </source>
</evidence>
<feature type="transmembrane region" description="Helical" evidence="7">
    <location>
        <begin position="281"/>
        <end position="304"/>
    </location>
</feature>